<organism evidence="3 4">
    <name type="scientific">Astyanax mexicanus</name>
    <name type="common">Blind cave fish</name>
    <name type="synonym">Astyanax fasciatus mexicanus</name>
    <dbReference type="NCBI Taxonomy" id="7994"/>
    <lineage>
        <taxon>Eukaryota</taxon>
        <taxon>Metazoa</taxon>
        <taxon>Chordata</taxon>
        <taxon>Craniata</taxon>
        <taxon>Vertebrata</taxon>
        <taxon>Euteleostomi</taxon>
        <taxon>Actinopterygii</taxon>
        <taxon>Neopterygii</taxon>
        <taxon>Teleostei</taxon>
        <taxon>Ostariophysi</taxon>
        <taxon>Characiformes</taxon>
        <taxon>Characoidei</taxon>
        <taxon>Acestrorhamphidae</taxon>
        <taxon>Acestrorhamphinae</taxon>
        <taxon>Astyanax</taxon>
    </lineage>
</organism>
<evidence type="ECO:0000313" key="4">
    <source>
        <dbReference type="Proteomes" id="UP000694621"/>
    </source>
</evidence>
<protein>
    <recommendedName>
        <fullName evidence="5">Ig-like domain-containing protein</fullName>
    </recommendedName>
</protein>
<dbReference type="GO" id="GO:0007166">
    <property type="term" value="P:cell surface receptor signaling pathway"/>
    <property type="evidence" value="ECO:0007669"/>
    <property type="project" value="TreeGrafter"/>
</dbReference>
<evidence type="ECO:0000256" key="1">
    <source>
        <dbReference type="ARBA" id="ARBA00022859"/>
    </source>
</evidence>
<evidence type="ECO:0008006" key="5">
    <source>
        <dbReference type="Google" id="ProtNLM"/>
    </source>
</evidence>
<dbReference type="GO" id="GO:0005886">
    <property type="term" value="C:plasma membrane"/>
    <property type="evidence" value="ECO:0007669"/>
    <property type="project" value="TreeGrafter"/>
</dbReference>
<dbReference type="GO" id="GO:0002376">
    <property type="term" value="P:immune system process"/>
    <property type="evidence" value="ECO:0007669"/>
    <property type="project" value="UniProtKB-KW"/>
</dbReference>
<dbReference type="InterPro" id="IPR036179">
    <property type="entry name" value="Ig-like_dom_sf"/>
</dbReference>
<keyword evidence="2" id="KW-0732">Signal</keyword>
<dbReference type="Gene3D" id="2.60.40.10">
    <property type="entry name" value="Immunoglobulins"/>
    <property type="match status" value="1"/>
</dbReference>
<dbReference type="Ensembl" id="ENSAMXT00005050235.1">
    <property type="protein sequence ID" value="ENSAMXP00005046243.1"/>
    <property type="gene ID" value="ENSAMXG00005021315.1"/>
</dbReference>
<keyword evidence="1" id="KW-0391">Immunity</keyword>
<sequence>MLLYICWYICLMYYFSLFFSSTVSAASNEVSQTPPRLFRKDGESAELWCSHDISSYNRILWYKQTGHRQLKLMGTLVATQPQPETEQVEDTALYFCAASYAQWYISLIFMTKTQF</sequence>
<dbReference type="SUPFAM" id="SSF48726">
    <property type="entry name" value="Immunoglobulin"/>
    <property type="match status" value="1"/>
</dbReference>
<evidence type="ECO:0000313" key="3">
    <source>
        <dbReference type="Ensembl" id="ENSAMXP00005046243.1"/>
    </source>
</evidence>
<feature type="chain" id="PRO_5034751220" description="Ig-like domain-containing protein" evidence="2">
    <location>
        <begin position="26"/>
        <end position="115"/>
    </location>
</feature>
<evidence type="ECO:0000256" key="2">
    <source>
        <dbReference type="SAM" id="SignalP"/>
    </source>
</evidence>
<dbReference type="InterPro" id="IPR013783">
    <property type="entry name" value="Ig-like_fold"/>
</dbReference>
<feature type="signal peptide" evidence="2">
    <location>
        <begin position="1"/>
        <end position="25"/>
    </location>
</feature>
<dbReference type="InterPro" id="IPR050413">
    <property type="entry name" value="TCR_beta_variable"/>
</dbReference>
<dbReference type="PANTHER" id="PTHR23268">
    <property type="entry name" value="T-CELL RECEPTOR BETA CHAIN"/>
    <property type="match status" value="1"/>
</dbReference>
<dbReference type="Proteomes" id="UP000694621">
    <property type="component" value="Unplaced"/>
</dbReference>
<name>A0A8B9L3B7_ASTMX</name>
<reference evidence="3" key="1">
    <citation type="submission" date="2025-08" db="UniProtKB">
        <authorList>
            <consortium name="Ensembl"/>
        </authorList>
    </citation>
    <scope>IDENTIFICATION</scope>
</reference>
<dbReference type="AlphaFoldDB" id="A0A8B9L3B7"/>
<proteinExistence type="predicted"/>
<accession>A0A8B9L3B7</accession>